<feature type="transmembrane region" description="Helical" evidence="8">
    <location>
        <begin position="233"/>
        <end position="255"/>
    </location>
</feature>
<dbReference type="NCBIfam" id="TIGR00879">
    <property type="entry name" value="SP"/>
    <property type="match status" value="1"/>
</dbReference>
<feature type="transmembrane region" description="Helical" evidence="8">
    <location>
        <begin position="124"/>
        <end position="145"/>
    </location>
</feature>
<dbReference type="GO" id="GO:0005886">
    <property type="term" value="C:plasma membrane"/>
    <property type="evidence" value="ECO:0007669"/>
    <property type="project" value="UniProtKB-SubCell"/>
</dbReference>
<dbReference type="InterPro" id="IPR003663">
    <property type="entry name" value="Sugar/inositol_transpt"/>
</dbReference>
<feature type="transmembrane region" description="Helical" evidence="8">
    <location>
        <begin position="326"/>
        <end position="353"/>
    </location>
</feature>
<feature type="transmembrane region" description="Helical" evidence="8">
    <location>
        <begin position="267"/>
        <end position="291"/>
    </location>
</feature>
<evidence type="ECO:0000313" key="11">
    <source>
        <dbReference type="Proteomes" id="UP000682202"/>
    </source>
</evidence>
<dbReference type="EMBL" id="CP046600">
    <property type="protein sequence ID" value="QUR69894.1"/>
    <property type="molecule type" value="Genomic_DNA"/>
</dbReference>
<feature type="transmembrane region" description="Helical" evidence="8">
    <location>
        <begin position="365"/>
        <end position="388"/>
    </location>
</feature>
<comment type="similarity">
    <text evidence="2 7">Belongs to the major facilitator superfamily. Sugar transporter (TC 2.A.1.1) family.</text>
</comment>
<name>A0A975K206_9MYCO</name>
<keyword evidence="3 7" id="KW-0813">Transport</keyword>
<reference evidence="10" key="1">
    <citation type="submission" date="2019-12" db="EMBL/GenBank/DDBJ databases">
        <title>Mycobacterium spongiae sp. nov.</title>
        <authorList>
            <person name="Stinear T."/>
        </authorList>
    </citation>
    <scope>NUCLEOTIDE SEQUENCE</scope>
    <source>
        <strain evidence="10">FSD4b-SM</strain>
    </source>
</reference>
<dbReference type="PROSITE" id="PS50850">
    <property type="entry name" value="MFS"/>
    <property type="match status" value="1"/>
</dbReference>
<dbReference type="AlphaFoldDB" id="A0A975K206"/>
<proteinExistence type="inferred from homology"/>
<feature type="transmembrane region" description="Helical" evidence="8">
    <location>
        <begin position="298"/>
        <end position="320"/>
    </location>
</feature>
<evidence type="ECO:0000256" key="4">
    <source>
        <dbReference type="ARBA" id="ARBA00022692"/>
    </source>
</evidence>
<feature type="transmembrane region" description="Helical" evidence="8">
    <location>
        <begin position="37"/>
        <end position="57"/>
    </location>
</feature>
<dbReference type="InterPro" id="IPR005829">
    <property type="entry name" value="Sugar_transporter_CS"/>
</dbReference>
<feature type="transmembrane region" description="Helical" evidence="8">
    <location>
        <begin position="64"/>
        <end position="84"/>
    </location>
</feature>
<dbReference type="InterPro" id="IPR050814">
    <property type="entry name" value="Myo-inositol_Transporter"/>
</dbReference>
<dbReference type="PANTHER" id="PTHR48020:SF12">
    <property type="entry name" value="PROTON MYO-INOSITOL COTRANSPORTER"/>
    <property type="match status" value="1"/>
</dbReference>
<organism evidence="10 11">
    <name type="scientific">Mycobacterium spongiae</name>
    <dbReference type="NCBI Taxonomy" id="886343"/>
    <lineage>
        <taxon>Bacteria</taxon>
        <taxon>Bacillati</taxon>
        <taxon>Actinomycetota</taxon>
        <taxon>Actinomycetes</taxon>
        <taxon>Mycobacteriales</taxon>
        <taxon>Mycobacteriaceae</taxon>
        <taxon>Mycobacterium</taxon>
    </lineage>
</organism>
<dbReference type="PRINTS" id="PR00171">
    <property type="entry name" value="SUGRTRNSPORT"/>
</dbReference>
<dbReference type="PROSITE" id="PS00217">
    <property type="entry name" value="SUGAR_TRANSPORT_2"/>
    <property type="match status" value="1"/>
</dbReference>
<evidence type="ECO:0000256" key="1">
    <source>
        <dbReference type="ARBA" id="ARBA00004651"/>
    </source>
</evidence>
<dbReference type="InterPro" id="IPR036259">
    <property type="entry name" value="MFS_trans_sf"/>
</dbReference>
<evidence type="ECO:0000256" key="3">
    <source>
        <dbReference type="ARBA" id="ARBA00022448"/>
    </source>
</evidence>
<keyword evidence="6 8" id="KW-0472">Membrane</keyword>
<dbReference type="InterPro" id="IPR005828">
    <property type="entry name" value="MFS_sugar_transport-like"/>
</dbReference>
<evidence type="ECO:0000313" key="10">
    <source>
        <dbReference type="EMBL" id="QUR69894.1"/>
    </source>
</evidence>
<evidence type="ECO:0000256" key="6">
    <source>
        <dbReference type="ARBA" id="ARBA00023136"/>
    </source>
</evidence>
<feature type="domain" description="Major facilitator superfamily (MFS) profile" evidence="9">
    <location>
        <begin position="1"/>
        <end position="419"/>
    </location>
</feature>
<evidence type="ECO:0000256" key="5">
    <source>
        <dbReference type="ARBA" id="ARBA00022989"/>
    </source>
</evidence>
<dbReference type="Pfam" id="PF00083">
    <property type="entry name" value="Sugar_tr"/>
    <property type="match status" value="1"/>
</dbReference>
<comment type="subcellular location">
    <subcellularLocation>
        <location evidence="1">Cell membrane</location>
        <topology evidence="1">Multi-pass membrane protein</topology>
    </subcellularLocation>
</comment>
<dbReference type="PANTHER" id="PTHR48020">
    <property type="entry name" value="PROTON MYO-INOSITOL COTRANSPORTER"/>
    <property type="match status" value="1"/>
</dbReference>
<keyword evidence="11" id="KW-1185">Reference proteome</keyword>
<dbReference type="SUPFAM" id="SSF103473">
    <property type="entry name" value="MFS general substrate transporter"/>
    <property type="match status" value="1"/>
</dbReference>
<feature type="transmembrane region" description="Helical" evidence="8">
    <location>
        <begin position="394"/>
        <end position="415"/>
    </location>
</feature>
<accession>A0A975K206</accession>
<evidence type="ECO:0000256" key="2">
    <source>
        <dbReference type="ARBA" id="ARBA00010992"/>
    </source>
</evidence>
<evidence type="ECO:0000259" key="9">
    <source>
        <dbReference type="PROSITE" id="PS50850"/>
    </source>
</evidence>
<dbReference type="PROSITE" id="PS00216">
    <property type="entry name" value="SUGAR_TRANSPORT_1"/>
    <property type="match status" value="1"/>
</dbReference>
<keyword evidence="5 8" id="KW-1133">Transmembrane helix</keyword>
<evidence type="ECO:0000256" key="8">
    <source>
        <dbReference type="SAM" id="Phobius"/>
    </source>
</evidence>
<dbReference type="RefSeq" id="WP_211699561.1">
    <property type="nucleotide sequence ID" value="NZ_CP046600.1"/>
</dbReference>
<dbReference type="GO" id="GO:0022857">
    <property type="term" value="F:transmembrane transporter activity"/>
    <property type="evidence" value="ECO:0007669"/>
    <property type="project" value="InterPro"/>
</dbReference>
<gene>
    <name evidence="10" type="ORF">F6B93_17045</name>
</gene>
<feature type="transmembrane region" description="Helical" evidence="8">
    <location>
        <begin position="90"/>
        <end position="112"/>
    </location>
</feature>
<feature type="transmembrane region" description="Helical" evidence="8">
    <location>
        <begin position="151"/>
        <end position="172"/>
    </location>
</feature>
<dbReference type="Gene3D" id="1.20.1250.20">
    <property type="entry name" value="MFS general substrate transporter like domains"/>
    <property type="match status" value="1"/>
</dbReference>
<protein>
    <submittedName>
        <fullName evidence="10">Sugar porter family MFS transporter</fullName>
    </submittedName>
</protein>
<keyword evidence="4 8" id="KW-0812">Transmembrane</keyword>
<dbReference type="Proteomes" id="UP000682202">
    <property type="component" value="Chromosome"/>
</dbReference>
<sequence>MTAASIGIIYGYDLSTISSALRYIADEYDFSTGGQEMVIAAGVIGQIGGAVGGGALANTIGRKYSMLLVTVVYGAFAVVGAMAVSVPVLLVARLMVGLAIGVSVVVVPVFMAECAPARMRGSVLVGYQLATILGILAGYLAAYLLAGSDSWRWMLGLAAVPSALIMSLLLLIPETARWHMLQGRVGPARQVLRCVESDADAERDLDEIASAQEEERGSVLATMLRPPYLRATVFVVGLGFFGQITGINAIVYYSPRLFAAMGLSGNFAMAILPALAQVSALAAVVASMMLVDRLGRRPILLSGIAMMVTADVALIAGFTVSSDSAAGVIGLAGVALFTAGFSFGFGSLVSVYAGESLPARMRSMGSSLMLSSNLVANAITVTVFLTLLDSLGGAGTFTVLGSLGLAALVFVYRLAPETKGRQLEDIRRVWQEPATAKSSAVGRGSARPGR</sequence>
<dbReference type="InterPro" id="IPR020846">
    <property type="entry name" value="MFS_dom"/>
</dbReference>
<dbReference type="KEGG" id="mspg:F6B93_17045"/>
<evidence type="ECO:0000256" key="7">
    <source>
        <dbReference type="RuleBase" id="RU003346"/>
    </source>
</evidence>